<dbReference type="PANTHER" id="PTHR45527">
    <property type="entry name" value="NONRIBOSOMAL PEPTIDE SYNTHETASE"/>
    <property type="match status" value="1"/>
</dbReference>
<dbReference type="Gene3D" id="3.30.559.30">
    <property type="entry name" value="Nonribosomal peptide synthetase, condensation domain"/>
    <property type="match status" value="1"/>
</dbReference>
<dbReference type="AlphaFoldDB" id="A0A1C4WKF9"/>
<dbReference type="GO" id="GO:0003824">
    <property type="term" value="F:catalytic activity"/>
    <property type="evidence" value="ECO:0007669"/>
    <property type="project" value="InterPro"/>
</dbReference>
<dbReference type="GO" id="GO:0005737">
    <property type="term" value="C:cytoplasm"/>
    <property type="evidence" value="ECO:0007669"/>
    <property type="project" value="TreeGrafter"/>
</dbReference>
<dbReference type="EMBL" id="LT607413">
    <property type="protein sequence ID" value="SCE96644.1"/>
    <property type="molecule type" value="Genomic_DNA"/>
</dbReference>
<dbReference type="SUPFAM" id="SSF52777">
    <property type="entry name" value="CoA-dependent acyltransferases"/>
    <property type="match status" value="2"/>
</dbReference>
<evidence type="ECO:0000313" key="2">
    <source>
        <dbReference type="EMBL" id="SCE96644.1"/>
    </source>
</evidence>
<sequence length="435" mass="49594">MTSEIEASVGQCQLWSAYQRDGAEVLDSSIRFRIRGALDLDALAGAVEDLVTRHEILRTTFEFRDGTLRQRLHEPAPLRYDLVNLTELDLSEEARRDRSTTHKAADIDPSSRPPVWLTVQRFGPTDHQIRLNLHALLADDWSCEIIARDLKALYRRRTGERVELPAVAWQFSDWTSWAGQWSTGDGLRRMRDYWSKQLDGARLPALPDRGAPTSPWPERVAVTRHLPGELAGRLRGLARRHRTTLFPLLLTAFAAELHRASGQDDLTIFSLFANRGRPEVNETVGPFAHLVPLRCRVPDTRDAAQFVRDTHRTFVGAFAHQELYLHQYPDDVREELGVSGDGFRRMMVFQLMNRLHGDNEVAGLEFEDDADVLDTPFPFELSVHASEDELAVVLLCWPSEYEQSWADRFVDRYVQVLTAIAGADADLDTELFRSR</sequence>
<dbReference type="InterPro" id="IPR001242">
    <property type="entry name" value="Condensation_dom"/>
</dbReference>
<keyword evidence="3" id="KW-1185">Reference proteome</keyword>
<feature type="domain" description="Condensation" evidence="1">
    <location>
        <begin position="29"/>
        <end position="421"/>
    </location>
</feature>
<evidence type="ECO:0000259" key="1">
    <source>
        <dbReference type="Pfam" id="PF00668"/>
    </source>
</evidence>
<dbReference type="GO" id="GO:0008610">
    <property type="term" value="P:lipid biosynthetic process"/>
    <property type="evidence" value="ECO:0007669"/>
    <property type="project" value="UniProtKB-ARBA"/>
</dbReference>
<dbReference type="Gene3D" id="3.30.559.10">
    <property type="entry name" value="Chloramphenicol acetyltransferase-like domain"/>
    <property type="match status" value="1"/>
</dbReference>
<accession>A0A1C4WKF9</accession>
<gene>
    <name evidence="2" type="ORF">GA0070618_2274</name>
</gene>
<dbReference type="GO" id="GO:0031177">
    <property type="term" value="F:phosphopantetheine binding"/>
    <property type="evidence" value="ECO:0007669"/>
    <property type="project" value="TreeGrafter"/>
</dbReference>
<dbReference type="InParanoid" id="A0A1C4WKF9"/>
<dbReference type="GO" id="GO:0043041">
    <property type="term" value="P:amino acid activation for nonribosomal peptide biosynthetic process"/>
    <property type="evidence" value="ECO:0007669"/>
    <property type="project" value="TreeGrafter"/>
</dbReference>
<dbReference type="Proteomes" id="UP000198253">
    <property type="component" value="Chromosome I"/>
</dbReference>
<protein>
    <submittedName>
        <fullName evidence="2">Condensation domain-containing protein</fullName>
    </submittedName>
</protein>
<dbReference type="GO" id="GO:0044550">
    <property type="term" value="P:secondary metabolite biosynthetic process"/>
    <property type="evidence" value="ECO:0007669"/>
    <property type="project" value="TreeGrafter"/>
</dbReference>
<dbReference type="InterPro" id="IPR023213">
    <property type="entry name" value="CAT-like_dom_sf"/>
</dbReference>
<reference evidence="3" key="1">
    <citation type="submission" date="2016-06" db="EMBL/GenBank/DDBJ databases">
        <authorList>
            <person name="Varghese N."/>
            <person name="Submissions Spin"/>
        </authorList>
    </citation>
    <scope>NUCLEOTIDE SEQUENCE [LARGE SCALE GENOMIC DNA]</scope>
    <source>
        <strain evidence="3">DSM 43816</strain>
    </source>
</reference>
<name>A0A1C4WKF9_MICEC</name>
<evidence type="ECO:0000313" key="3">
    <source>
        <dbReference type="Proteomes" id="UP000198253"/>
    </source>
</evidence>
<dbReference type="PANTHER" id="PTHR45527:SF1">
    <property type="entry name" value="FATTY ACID SYNTHASE"/>
    <property type="match status" value="1"/>
</dbReference>
<dbReference type="Pfam" id="PF00668">
    <property type="entry name" value="Condensation"/>
    <property type="match status" value="1"/>
</dbReference>
<organism evidence="2 3">
    <name type="scientific">Micromonospora echinospora</name>
    <name type="common">Micromonospora purpurea</name>
    <dbReference type="NCBI Taxonomy" id="1877"/>
    <lineage>
        <taxon>Bacteria</taxon>
        <taxon>Bacillati</taxon>
        <taxon>Actinomycetota</taxon>
        <taxon>Actinomycetes</taxon>
        <taxon>Micromonosporales</taxon>
        <taxon>Micromonosporaceae</taxon>
        <taxon>Micromonospora</taxon>
    </lineage>
</organism>
<dbReference type="RefSeq" id="WP_157748940.1">
    <property type="nucleotide sequence ID" value="NZ_LT607413.1"/>
</dbReference>
<proteinExistence type="predicted"/>